<dbReference type="Proteomes" id="UP000324222">
    <property type="component" value="Unassembled WGS sequence"/>
</dbReference>
<dbReference type="EMBL" id="VSRR010001256">
    <property type="protein sequence ID" value="MPC23823.1"/>
    <property type="molecule type" value="Genomic_DNA"/>
</dbReference>
<accession>A0A5B7DS46</accession>
<organism evidence="1 2">
    <name type="scientific">Portunus trituberculatus</name>
    <name type="common">Swimming crab</name>
    <name type="synonym">Neptunus trituberculatus</name>
    <dbReference type="NCBI Taxonomy" id="210409"/>
    <lineage>
        <taxon>Eukaryota</taxon>
        <taxon>Metazoa</taxon>
        <taxon>Ecdysozoa</taxon>
        <taxon>Arthropoda</taxon>
        <taxon>Crustacea</taxon>
        <taxon>Multicrustacea</taxon>
        <taxon>Malacostraca</taxon>
        <taxon>Eumalacostraca</taxon>
        <taxon>Eucarida</taxon>
        <taxon>Decapoda</taxon>
        <taxon>Pleocyemata</taxon>
        <taxon>Brachyura</taxon>
        <taxon>Eubrachyura</taxon>
        <taxon>Portunoidea</taxon>
        <taxon>Portunidae</taxon>
        <taxon>Portuninae</taxon>
        <taxon>Portunus</taxon>
    </lineage>
</organism>
<sequence>MFVGKCHDAPILKVCRERRGVKTQLGPTTLPPHTSLHMSSKSALAYLGQDKWSPVKQWTATSGRANVDWWVYVCVN</sequence>
<name>A0A5B7DS46_PORTR</name>
<evidence type="ECO:0000313" key="1">
    <source>
        <dbReference type="EMBL" id="MPC23823.1"/>
    </source>
</evidence>
<proteinExistence type="predicted"/>
<keyword evidence="2" id="KW-1185">Reference proteome</keyword>
<reference evidence="1 2" key="1">
    <citation type="submission" date="2019-05" db="EMBL/GenBank/DDBJ databases">
        <title>Another draft genome of Portunus trituberculatus and its Hox gene families provides insights of decapod evolution.</title>
        <authorList>
            <person name="Jeong J.-H."/>
            <person name="Song I."/>
            <person name="Kim S."/>
            <person name="Choi T."/>
            <person name="Kim D."/>
            <person name="Ryu S."/>
            <person name="Kim W."/>
        </authorList>
    </citation>
    <scope>NUCLEOTIDE SEQUENCE [LARGE SCALE GENOMIC DNA]</scope>
    <source>
        <tissue evidence="1">Muscle</tissue>
    </source>
</reference>
<dbReference type="AlphaFoldDB" id="A0A5B7DS46"/>
<comment type="caution">
    <text evidence="1">The sequence shown here is derived from an EMBL/GenBank/DDBJ whole genome shotgun (WGS) entry which is preliminary data.</text>
</comment>
<gene>
    <name evidence="1" type="ORF">E2C01_016888</name>
</gene>
<evidence type="ECO:0000313" key="2">
    <source>
        <dbReference type="Proteomes" id="UP000324222"/>
    </source>
</evidence>
<protein>
    <submittedName>
        <fullName evidence="1">Uncharacterized protein</fullName>
    </submittedName>
</protein>